<dbReference type="Pfam" id="PF26311">
    <property type="entry name" value="ETF-QO_FixC_C"/>
    <property type="match status" value="1"/>
</dbReference>
<feature type="domain" description="FixC-like C-terminal" evidence="7">
    <location>
        <begin position="368"/>
        <end position="429"/>
    </location>
</feature>
<feature type="domain" description="MnmG N-terminal" evidence="6">
    <location>
        <begin position="7"/>
        <end position="162"/>
    </location>
</feature>
<evidence type="ECO:0000256" key="5">
    <source>
        <dbReference type="ARBA" id="ARBA00023002"/>
    </source>
</evidence>
<keyword evidence="9" id="KW-1185">Reference proteome</keyword>
<dbReference type="InterPro" id="IPR036188">
    <property type="entry name" value="FAD/NAD-bd_sf"/>
</dbReference>
<accession>A0A2K2U2A7</accession>
<evidence type="ECO:0000256" key="1">
    <source>
        <dbReference type="ARBA" id="ARBA00001974"/>
    </source>
</evidence>
<dbReference type="PANTHER" id="PTHR43624:SF2">
    <property type="entry name" value="ELECTRON TRANSFER FLAVOPROTEIN-QUINONE OXIDOREDUCTASE YDIS-RELATED"/>
    <property type="match status" value="1"/>
</dbReference>
<evidence type="ECO:0000259" key="6">
    <source>
        <dbReference type="Pfam" id="PF01134"/>
    </source>
</evidence>
<dbReference type="PRINTS" id="PR00420">
    <property type="entry name" value="RNGMNOXGNASE"/>
</dbReference>
<keyword evidence="3" id="KW-0285">Flavoprotein</keyword>
<dbReference type="Pfam" id="PF01134">
    <property type="entry name" value="GIDA"/>
    <property type="match status" value="1"/>
</dbReference>
<comment type="cofactor">
    <cofactor evidence="1">
        <name>FAD</name>
        <dbReference type="ChEBI" id="CHEBI:57692"/>
    </cofactor>
</comment>
<gene>
    <name evidence="8" type="ORF">C2L80_11855</name>
</gene>
<organism evidence="8 9">
    <name type="scientific">Rubneribacter badeniensis</name>
    <dbReference type="NCBI Taxonomy" id="2070688"/>
    <lineage>
        <taxon>Bacteria</taxon>
        <taxon>Bacillati</taxon>
        <taxon>Actinomycetota</taxon>
        <taxon>Coriobacteriia</taxon>
        <taxon>Eggerthellales</taxon>
        <taxon>Eggerthellaceae</taxon>
        <taxon>Rubneribacter</taxon>
    </lineage>
</organism>
<dbReference type="Proteomes" id="UP000236488">
    <property type="component" value="Unassembled WGS sequence"/>
</dbReference>
<sequence>MGEESFDVIIVGGGLAGCTAAYVLAKAGVEVVVVERGPFSGAKNMTGGRLYGHSLEKVIPGFACSAPVERRITKERLSFMTDESATTLDFSSEKLGEPVHASYSVLRSTFDRWLADQAENAGALFVNEIRVDELIVKDGCVCGIRAGEDRMRAHVVLLADGAVSLLGQKLGMVPPLDPHKMAVSAKEVIQLDEGTVSDRFGCAQGEGCAWLFDGSCTDGHIGGGFLYTNTDSVSLGVVTTIGDIDRSDASVPEMLGRLERHPVVAPLIEGGTLREYTGRMILEGGVSAVPELVRDGVLIAGDAAGFGMNIGYCVRGMDFAIESGRLAAETILKARESDDYSAKTLSAYLELLNDSFVMRDLKFYRDFPSFMEKTRRMFTEYPALLEEVMLGMFCIDGSEPKKLSKKALTAARRVGIVNLMRDMRKGLGAL</sequence>
<dbReference type="RefSeq" id="WP_092197577.1">
    <property type="nucleotide sequence ID" value="NZ_PPEL01000097.1"/>
</dbReference>
<dbReference type="EMBL" id="PPEL01000097">
    <property type="protein sequence ID" value="PNV64453.1"/>
    <property type="molecule type" value="Genomic_DNA"/>
</dbReference>
<comment type="similarity">
    <text evidence="2">Belongs to the ETF-QO/FixC family.</text>
</comment>
<dbReference type="SUPFAM" id="SSF54373">
    <property type="entry name" value="FAD-linked reductases, C-terminal domain"/>
    <property type="match status" value="1"/>
</dbReference>
<comment type="caution">
    <text evidence="8">The sequence shown here is derived from an EMBL/GenBank/DDBJ whole genome shotgun (WGS) entry which is preliminary data.</text>
</comment>
<dbReference type="InterPro" id="IPR039651">
    <property type="entry name" value="FixC-like"/>
</dbReference>
<dbReference type="Gene3D" id="3.50.50.60">
    <property type="entry name" value="FAD/NAD(P)-binding domain"/>
    <property type="match status" value="1"/>
</dbReference>
<dbReference type="InterPro" id="IPR059103">
    <property type="entry name" value="FixC-like_C"/>
</dbReference>
<proteinExistence type="inferred from homology"/>
<dbReference type="NCBIfam" id="NF007450">
    <property type="entry name" value="PRK10015.1"/>
    <property type="match status" value="1"/>
</dbReference>
<evidence type="ECO:0000313" key="9">
    <source>
        <dbReference type="Proteomes" id="UP000236488"/>
    </source>
</evidence>
<evidence type="ECO:0000259" key="7">
    <source>
        <dbReference type="Pfam" id="PF26311"/>
    </source>
</evidence>
<dbReference type="PANTHER" id="PTHR43624">
    <property type="entry name" value="ELECTRON TRANSFER FLAVOPROTEIN-QUINONE OXIDOREDUCTASE YDIS-RELATED"/>
    <property type="match status" value="1"/>
</dbReference>
<keyword evidence="5" id="KW-0560">Oxidoreductase</keyword>
<evidence type="ECO:0000256" key="3">
    <source>
        <dbReference type="ARBA" id="ARBA00022630"/>
    </source>
</evidence>
<evidence type="ECO:0000313" key="8">
    <source>
        <dbReference type="EMBL" id="PNV64453.1"/>
    </source>
</evidence>
<dbReference type="InterPro" id="IPR040131">
    <property type="entry name" value="MnmG_N"/>
</dbReference>
<evidence type="ECO:0000256" key="4">
    <source>
        <dbReference type="ARBA" id="ARBA00022827"/>
    </source>
</evidence>
<evidence type="ECO:0000256" key="2">
    <source>
        <dbReference type="ARBA" id="ARBA00006796"/>
    </source>
</evidence>
<reference evidence="8 9" key="1">
    <citation type="journal article" date="2018" name="Int. J. Syst. Evol. Microbiol.">
        <title>Rubneribacter badeniensis gen. nov., sp. nov. and Enteroscipio rubneri gen. nov., sp. nov., new members of the Eggerthellaceae isolated from human faeces.</title>
        <authorList>
            <person name="Danylec N."/>
            <person name="Gobl A."/>
            <person name="Stoll D.A."/>
            <person name="Hetzer B."/>
            <person name="Kulling S.E."/>
            <person name="Huch M."/>
        </authorList>
    </citation>
    <scope>NUCLEOTIDE SEQUENCE [LARGE SCALE GENOMIC DNA]</scope>
    <source>
        <strain evidence="8 9">ResAG-85</strain>
    </source>
</reference>
<dbReference type="SUPFAM" id="SSF51905">
    <property type="entry name" value="FAD/NAD(P)-binding domain"/>
    <property type="match status" value="1"/>
</dbReference>
<keyword evidence="4" id="KW-0274">FAD</keyword>
<dbReference type="AlphaFoldDB" id="A0A2K2U2A7"/>
<name>A0A2K2U2A7_9ACTN</name>
<dbReference type="GO" id="GO:0016491">
    <property type="term" value="F:oxidoreductase activity"/>
    <property type="evidence" value="ECO:0007669"/>
    <property type="project" value="UniProtKB-KW"/>
</dbReference>
<protein>
    <submittedName>
        <fullName evidence="8">FAD-dependent oxidoreductase</fullName>
    </submittedName>
</protein>